<dbReference type="Proteomes" id="UP000015102">
    <property type="component" value="Unassembled WGS sequence"/>
</dbReference>
<proteinExistence type="predicted"/>
<reference evidence="1" key="2">
    <citation type="submission" date="2015-06" db="UniProtKB">
        <authorList>
            <consortium name="EnsemblMetazoa"/>
        </authorList>
    </citation>
    <scope>IDENTIFICATION</scope>
</reference>
<evidence type="ECO:0000313" key="1">
    <source>
        <dbReference type="EnsemblMetazoa" id="MESCA005911-PA"/>
    </source>
</evidence>
<dbReference type="HOGENOM" id="CLU_2852261_0_0_1"/>
<evidence type="ECO:0000313" key="2">
    <source>
        <dbReference type="Proteomes" id="UP000015102"/>
    </source>
</evidence>
<keyword evidence="2" id="KW-1185">Reference proteome</keyword>
<name>T1GQK2_MEGSC</name>
<dbReference type="AlphaFoldDB" id="T1GQK2"/>
<dbReference type="EnsemblMetazoa" id="MESCA005911-RA">
    <property type="protein sequence ID" value="MESCA005911-PA"/>
    <property type="gene ID" value="MESCA005911"/>
</dbReference>
<accession>T1GQK2</accession>
<sequence>MEVALRPRMNAPDVVRSALAQGDKISETTIDNFLEHQVKLLSRRDIFLKRHLNYLQKKSVSDKKK</sequence>
<dbReference type="EMBL" id="CAQQ02118134">
    <property type="status" value="NOT_ANNOTATED_CDS"/>
    <property type="molecule type" value="Genomic_DNA"/>
</dbReference>
<organism evidence="1 2">
    <name type="scientific">Megaselia scalaris</name>
    <name type="common">Humpbacked fly</name>
    <name type="synonym">Phora scalaris</name>
    <dbReference type="NCBI Taxonomy" id="36166"/>
    <lineage>
        <taxon>Eukaryota</taxon>
        <taxon>Metazoa</taxon>
        <taxon>Ecdysozoa</taxon>
        <taxon>Arthropoda</taxon>
        <taxon>Hexapoda</taxon>
        <taxon>Insecta</taxon>
        <taxon>Pterygota</taxon>
        <taxon>Neoptera</taxon>
        <taxon>Endopterygota</taxon>
        <taxon>Diptera</taxon>
        <taxon>Brachycera</taxon>
        <taxon>Muscomorpha</taxon>
        <taxon>Platypezoidea</taxon>
        <taxon>Phoridae</taxon>
        <taxon>Megaseliini</taxon>
        <taxon>Megaselia</taxon>
    </lineage>
</organism>
<dbReference type="EMBL" id="CAQQ02118135">
    <property type="status" value="NOT_ANNOTATED_CDS"/>
    <property type="molecule type" value="Genomic_DNA"/>
</dbReference>
<protein>
    <submittedName>
        <fullName evidence="1">Uncharacterized protein</fullName>
    </submittedName>
</protein>
<reference evidence="2" key="1">
    <citation type="submission" date="2013-02" db="EMBL/GenBank/DDBJ databases">
        <authorList>
            <person name="Hughes D."/>
        </authorList>
    </citation>
    <scope>NUCLEOTIDE SEQUENCE</scope>
    <source>
        <strain>Durham</strain>
        <strain evidence="2">NC isolate 2 -- Noor lab</strain>
    </source>
</reference>